<dbReference type="InterPro" id="IPR023430">
    <property type="entry name" value="Pept_HybD-like_dom_sf"/>
</dbReference>
<dbReference type="PRINTS" id="PR00446">
    <property type="entry name" value="HYDRGNUPTAKE"/>
</dbReference>
<dbReference type="CDD" id="cd17780">
    <property type="entry name" value="CBS_pair_arch1_repeat1"/>
    <property type="match status" value="1"/>
</dbReference>
<evidence type="ECO:0000259" key="3">
    <source>
        <dbReference type="PROSITE" id="PS51371"/>
    </source>
</evidence>
<sequence length="564" mass="61449">MVAERAIVALGNPYRRDDGVGPALVDRLRGRELPSVDCLDLGDAGFDLVHVVADYAAVVIVDAVDFGGDPGEIVVFDPADGMETGDRRGTHATDAFELLAVGEGLAETPTPIRVVGVQPAETGYGDTLSPAVAQALPEASETLTATVRSLSAEGRLSIESQSSCHVMCIQTKIDNPRRRNTSGTMDIADIATRDYIEVDADERLGKVRSIFERENPKGIIVTEAGEYAGVITQKELVQSHVEDRAKASALMQHAPKVKRTGDVRETARVLVESGTKVAPVFEANKLWGVITDDDILEAVLDSLDALTVEQIFTGDVVTATEDTEVGQVINKLREHGISRLPVLSDDGKLTGMVTRHDIVDVVVRDMDKATTGERAGDVDRVLDLPVYDVMSSPVATTTIDESVEDAVRRMLENDYAGLVVTPEHDDSLVAGIITKTDVLRALSFTEEEHMDVQITNIKLLDTLSRQDVRVGIEDVADKYQAMQVQHAHVRFQEHKEKLRGTPLINCQIRLRTNKGQVAGTGEGYGSKTAFNVALDKLQRNVLERKGVRSDEEYRGQLLRKLGEL</sequence>
<accession>S6CUK8</accession>
<evidence type="ECO:0000256" key="1">
    <source>
        <dbReference type="ARBA" id="ARBA00022737"/>
    </source>
</evidence>
<dbReference type="PANTHER" id="PTHR48108">
    <property type="entry name" value="CBS DOMAIN-CONTAINING PROTEIN CBSX2, CHLOROPLASTIC"/>
    <property type="match status" value="1"/>
</dbReference>
<reference evidence="4 7" key="3">
    <citation type="journal article" date="2014" name="Environ. Microbiol.">
        <title>Halorhabdus tiamatea: proteogenomics and glycosidase activity measurements identify the first cultivated euryarchaeon from a deep-sea anoxic brine lake as potential polysaccharide degrader.</title>
        <authorList>
            <person name="Werner J."/>
            <person name="Ferrer M."/>
            <person name="Michel G."/>
            <person name="Mann A.J."/>
            <person name="Huang S."/>
            <person name="Juarez S."/>
            <person name="Ciordia S."/>
            <person name="Albar J.P."/>
            <person name="Alcaide M."/>
            <person name="La Cono V."/>
            <person name="Yakimov M.M."/>
            <person name="Antunes A."/>
            <person name="Taborda M."/>
            <person name="Da Costa M.S."/>
            <person name="Amann R.I."/>
            <person name="Gloeckner F.O."/>
            <person name="Golyshina O.V."/>
            <person name="Golyshin P.N."/>
            <person name="Teeling H."/>
        </authorList>
    </citation>
    <scope>NUCLEOTIDE SEQUENCE [LARGE SCALE GENOMIC DNA]</scope>
    <source>
        <strain evidence="7">SARL4B</strain>
        <strain evidence="4">Type strain: SARL4B</strain>
    </source>
</reference>
<feature type="domain" description="CBS" evidence="3">
    <location>
        <begin position="250"/>
        <end position="305"/>
    </location>
</feature>
<reference evidence="5 6" key="1">
    <citation type="journal article" date="2011" name="J. Bacteriol.">
        <title>Genome sequence of Halorhabdus tiamatea, the first archaeon isolated from a deep-sea anoxic brine lake.</title>
        <authorList>
            <person name="Antunes A."/>
            <person name="Alam I."/>
            <person name="Bajic V.B."/>
            <person name="Stingl U."/>
        </authorList>
    </citation>
    <scope>NUCLEOTIDE SEQUENCE [LARGE SCALE GENOMIC DNA]</scope>
    <source>
        <strain evidence="5 6">SARL4B</strain>
    </source>
</reference>
<dbReference type="PATRIC" id="fig|1033806.12.peg.2352"/>
<dbReference type="InterPro" id="IPR000671">
    <property type="entry name" value="Peptidase_A31"/>
</dbReference>
<dbReference type="OrthoDB" id="9280at2157"/>
<feature type="domain" description="CBS" evidence="3">
    <location>
        <begin position="311"/>
        <end position="368"/>
    </location>
</feature>
<reference evidence="5 6" key="2">
    <citation type="journal article" date="2013" name="PLoS ONE">
        <title>INDIGO - INtegrated Data Warehouse of MIcrobial GenOmes with Examples from the Red Sea Extremophiles.</title>
        <authorList>
            <person name="Alam I."/>
            <person name="Antunes A."/>
            <person name="Kamau A.A."/>
            <person name="Ba Alawi W."/>
            <person name="Kalkatawi M."/>
            <person name="Stingl U."/>
            <person name="Bajic V.B."/>
        </authorList>
    </citation>
    <scope>NUCLEOTIDE SEQUENCE [LARGE SCALE GENOMIC DNA]</scope>
    <source>
        <strain evidence="5 6">SARL4B</strain>
    </source>
</reference>
<dbReference type="EMBL" id="HF571520">
    <property type="protein sequence ID" value="CCQ34474.1"/>
    <property type="molecule type" value="Genomic_DNA"/>
</dbReference>
<dbReference type="InterPro" id="IPR051462">
    <property type="entry name" value="CBS_domain-containing"/>
</dbReference>
<dbReference type="GO" id="GO:0008047">
    <property type="term" value="F:enzyme activator activity"/>
    <property type="evidence" value="ECO:0007669"/>
    <property type="project" value="InterPro"/>
</dbReference>
<proteinExistence type="predicted"/>
<gene>
    <name evidence="5" type="ORF">HLRTI_002117</name>
    <name evidence="4" type="ORF">HTIA_2366</name>
</gene>
<dbReference type="Pfam" id="PF00571">
    <property type="entry name" value="CBS"/>
    <property type="match status" value="4"/>
</dbReference>
<keyword evidence="7" id="KW-1185">Reference proteome</keyword>
<evidence type="ECO:0000313" key="4">
    <source>
        <dbReference type="EMBL" id="CCQ34474.1"/>
    </source>
</evidence>
<dbReference type="InterPro" id="IPR046342">
    <property type="entry name" value="CBS_dom_sf"/>
</dbReference>
<feature type="domain" description="CBS" evidence="3">
    <location>
        <begin position="191"/>
        <end position="246"/>
    </location>
</feature>
<feature type="domain" description="CBS" evidence="3">
    <location>
        <begin position="390"/>
        <end position="452"/>
    </location>
</feature>
<dbReference type="GO" id="GO:0008233">
    <property type="term" value="F:peptidase activity"/>
    <property type="evidence" value="ECO:0007669"/>
    <property type="project" value="InterPro"/>
</dbReference>
<name>S6CUK8_9EURY</name>
<dbReference type="SMART" id="SM00116">
    <property type="entry name" value="CBS"/>
    <property type="match status" value="4"/>
</dbReference>
<dbReference type="eggNOG" id="arCOG04429">
    <property type="taxonomic scope" value="Archaea"/>
</dbReference>
<organism evidence="4 7">
    <name type="scientific">Halorhabdus tiamatea SARL4B</name>
    <dbReference type="NCBI Taxonomy" id="1033806"/>
    <lineage>
        <taxon>Archaea</taxon>
        <taxon>Methanobacteriati</taxon>
        <taxon>Methanobacteriota</taxon>
        <taxon>Stenosarchaea group</taxon>
        <taxon>Halobacteria</taxon>
        <taxon>Halobacteriales</taxon>
        <taxon>Haloarculaceae</taxon>
        <taxon>Halorhabdus</taxon>
    </lineage>
</organism>
<dbReference type="Gene3D" id="3.10.580.10">
    <property type="entry name" value="CBS-domain"/>
    <property type="match status" value="3"/>
</dbReference>
<dbReference type="Proteomes" id="UP000003861">
    <property type="component" value="Unassembled WGS sequence"/>
</dbReference>
<dbReference type="STRING" id="1033806.HTIA_2366"/>
<dbReference type="SUPFAM" id="SSF54631">
    <property type="entry name" value="CBS-domain pair"/>
    <property type="match status" value="2"/>
</dbReference>
<evidence type="ECO:0000313" key="6">
    <source>
        <dbReference type="Proteomes" id="UP000003861"/>
    </source>
</evidence>
<dbReference type="SUPFAM" id="SSF53163">
    <property type="entry name" value="HybD-like"/>
    <property type="match status" value="1"/>
</dbReference>
<dbReference type="HOGENOM" id="CLU_035203_0_0_2"/>
<dbReference type="AlphaFoldDB" id="S6CUK8"/>
<evidence type="ECO:0000256" key="2">
    <source>
        <dbReference type="PROSITE-ProRule" id="PRU00703"/>
    </source>
</evidence>
<keyword evidence="1" id="KW-0677">Repeat</keyword>
<dbReference type="eggNOG" id="arCOG00601">
    <property type="taxonomic scope" value="Archaea"/>
</dbReference>
<dbReference type="PROSITE" id="PS51371">
    <property type="entry name" value="CBS"/>
    <property type="match status" value="4"/>
</dbReference>
<dbReference type="InterPro" id="IPR000644">
    <property type="entry name" value="CBS_dom"/>
</dbReference>
<keyword evidence="2" id="KW-0129">CBS domain</keyword>
<dbReference type="Pfam" id="PF01750">
    <property type="entry name" value="HycI"/>
    <property type="match status" value="1"/>
</dbReference>
<dbReference type="Proteomes" id="UP000015381">
    <property type="component" value="Chromosome I"/>
</dbReference>
<dbReference type="CDD" id="cd00518">
    <property type="entry name" value="H2MP"/>
    <property type="match status" value="1"/>
</dbReference>
<dbReference type="Gene3D" id="3.40.50.1450">
    <property type="entry name" value="HybD-like"/>
    <property type="match status" value="1"/>
</dbReference>
<dbReference type="EMBL" id="AFNT02000024">
    <property type="protein sequence ID" value="ERJ05846.1"/>
    <property type="molecule type" value="Genomic_DNA"/>
</dbReference>
<dbReference type="CDD" id="cd04632">
    <property type="entry name" value="CBS_pair_arch1_repeat2"/>
    <property type="match status" value="1"/>
</dbReference>
<evidence type="ECO:0000313" key="5">
    <source>
        <dbReference type="EMBL" id="ERJ05846.1"/>
    </source>
</evidence>
<protein>
    <submittedName>
        <fullName evidence="5">CBS domain containing membrane protein</fullName>
    </submittedName>
    <submittedName>
        <fullName evidence="4">CBS domain-containing protein</fullName>
    </submittedName>
</protein>
<dbReference type="KEGG" id="hti:HTIA_2366"/>
<evidence type="ECO:0000313" key="7">
    <source>
        <dbReference type="Proteomes" id="UP000015381"/>
    </source>
</evidence>
<dbReference type="PANTHER" id="PTHR48108:SF35">
    <property type="entry name" value="ZINC METALLOPROTEASE MJ0392"/>
    <property type="match status" value="1"/>
</dbReference>
<dbReference type="NCBIfam" id="TIGR00072">
    <property type="entry name" value="hydrog_prot"/>
    <property type="match status" value="1"/>
</dbReference>